<dbReference type="AlphaFoldDB" id="A0A0W0FPQ8"/>
<dbReference type="Pfam" id="PF02882">
    <property type="entry name" value="THF_DHG_CYH_C"/>
    <property type="match status" value="1"/>
</dbReference>
<dbReference type="PANTHER" id="PTHR48099:SF3">
    <property type="entry name" value="METHYLENETETRAHYDROFOLATE DEHYDROGENASE [NAD(+)]"/>
    <property type="match status" value="1"/>
</dbReference>
<dbReference type="Gene3D" id="3.40.50.720">
    <property type="entry name" value="NAD(P)-binding Rossmann-like Domain"/>
    <property type="match status" value="1"/>
</dbReference>
<sequence length="359" mass="39693">MSADNTGKGLLLKADPIAATFRDEVKTTLSQRDRPPRLIGILATSSEPSRMYSEFTRKQCEALGFEYVLKKTGAALSSDLAEGEGVEEAIVEANEDERIDGIMVYFPIFGVQQDHYLQQIVSPLKDVEGLHFKFHYNLYHNIRFIRPQLLTAAVQDHSSAAGLSVAENDEPPEGMVKSIIPCTPLAIVKCLEYVGVYNKILPYGDRAYGKTVCVINRSEVVGRPLAALLANDGARVFSVDIESIQEYTKRPTAADSSSTRQYHLRHVVHPSNLSLQECLALSDVVVSAVPNVSYKVQTAWLKDGCVCVNVAAEKNFESNVREKASLYIPAVGKVTILMLLRNLLRLQHYKTILNAANPQ</sequence>
<gene>
    <name evidence="3" type="ORF">WG66_9063</name>
</gene>
<dbReference type="FunFam" id="3.40.50.720:FF:000401">
    <property type="entry name" value="Related to MTD1-methylenetetrahydrofolate dehydrogenase (NAD+)"/>
    <property type="match status" value="1"/>
</dbReference>
<evidence type="ECO:0000259" key="1">
    <source>
        <dbReference type="Pfam" id="PF00763"/>
    </source>
</evidence>
<comment type="caution">
    <text evidence="3">The sequence shown here is derived from an EMBL/GenBank/DDBJ whole genome shotgun (WGS) entry which is preliminary data.</text>
</comment>
<dbReference type="InterPro" id="IPR046346">
    <property type="entry name" value="Aminoacid_DH-like_N_sf"/>
</dbReference>
<feature type="domain" description="Tetrahydrofolate dehydrogenase/cyclohydrolase catalytic" evidence="1">
    <location>
        <begin position="13"/>
        <end position="128"/>
    </location>
</feature>
<dbReference type="InterPro" id="IPR020630">
    <property type="entry name" value="THF_DH/CycHdrlase_cat_dom"/>
</dbReference>
<dbReference type="EMBL" id="LATX01001768">
    <property type="protein sequence ID" value="KTB38366.1"/>
    <property type="molecule type" value="Genomic_DNA"/>
</dbReference>
<dbReference type="SUPFAM" id="SSF53223">
    <property type="entry name" value="Aminoacid dehydrogenase-like, N-terminal domain"/>
    <property type="match status" value="1"/>
</dbReference>
<feature type="domain" description="Tetrahydrofolate dehydrogenase/cyclohydrolase NAD(P)-binding" evidence="2">
    <location>
        <begin position="181"/>
        <end position="243"/>
    </location>
</feature>
<dbReference type="Gene3D" id="3.40.50.10860">
    <property type="entry name" value="Leucine Dehydrogenase, chain A, domain 1"/>
    <property type="match status" value="1"/>
</dbReference>
<dbReference type="GO" id="GO:0004487">
    <property type="term" value="F:methylenetetrahydrofolate dehydrogenase (NAD+) activity"/>
    <property type="evidence" value="ECO:0007669"/>
    <property type="project" value="TreeGrafter"/>
</dbReference>
<proteinExistence type="predicted"/>
<dbReference type="PANTHER" id="PTHR48099">
    <property type="entry name" value="C-1-TETRAHYDROFOLATE SYNTHASE, CYTOPLASMIC-RELATED"/>
    <property type="match status" value="1"/>
</dbReference>
<accession>A0A0W0FPQ8</accession>
<reference evidence="3 4" key="1">
    <citation type="submission" date="2015-12" db="EMBL/GenBank/DDBJ databases">
        <title>Draft genome sequence of Moniliophthora roreri, the causal agent of frosty pod rot of cacao.</title>
        <authorList>
            <person name="Aime M.C."/>
            <person name="Diaz-Valderrama J.R."/>
            <person name="Kijpornyongpan T."/>
            <person name="Phillips-Mora W."/>
        </authorList>
    </citation>
    <scope>NUCLEOTIDE SEQUENCE [LARGE SCALE GENOMIC DNA]</scope>
    <source>
        <strain evidence="3 4">MCA 2952</strain>
    </source>
</reference>
<dbReference type="GO" id="GO:0004488">
    <property type="term" value="F:methylenetetrahydrofolate dehydrogenase (NADP+) activity"/>
    <property type="evidence" value="ECO:0007669"/>
    <property type="project" value="InterPro"/>
</dbReference>
<evidence type="ECO:0000259" key="2">
    <source>
        <dbReference type="Pfam" id="PF02882"/>
    </source>
</evidence>
<dbReference type="InterPro" id="IPR036291">
    <property type="entry name" value="NAD(P)-bd_dom_sf"/>
</dbReference>
<evidence type="ECO:0000313" key="4">
    <source>
        <dbReference type="Proteomes" id="UP000054988"/>
    </source>
</evidence>
<evidence type="ECO:0008006" key="5">
    <source>
        <dbReference type="Google" id="ProtNLM"/>
    </source>
</evidence>
<dbReference type="GO" id="GO:0005829">
    <property type="term" value="C:cytosol"/>
    <property type="evidence" value="ECO:0007669"/>
    <property type="project" value="TreeGrafter"/>
</dbReference>
<dbReference type="Pfam" id="PF00763">
    <property type="entry name" value="THF_DHG_CYH"/>
    <property type="match status" value="1"/>
</dbReference>
<organism evidence="3 4">
    <name type="scientific">Moniliophthora roreri</name>
    <name type="common">Frosty pod rot fungus</name>
    <name type="synonym">Monilia roreri</name>
    <dbReference type="NCBI Taxonomy" id="221103"/>
    <lineage>
        <taxon>Eukaryota</taxon>
        <taxon>Fungi</taxon>
        <taxon>Dikarya</taxon>
        <taxon>Basidiomycota</taxon>
        <taxon>Agaricomycotina</taxon>
        <taxon>Agaricomycetes</taxon>
        <taxon>Agaricomycetidae</taxon>
        <taxon>Agaricales</taxon>
        <taxon>Marasmiineae</taxon>
        <taxon>Marasmiaceae</taxon>
        <taxon>Moniliophthora</taxon>
    </lineage>
</organism>
<dbReference type="eggNOG" id="KOG0089">
    <property type="taxonomic scope" value="Eukaryota"/>
</dbReference>
<name>A0A0W0FPQ8_MONRR</name>
<dbReference type="GO" id="GO:0009113">
    <property type="term" value="P:purine nucleobase biosynthetic process"/>
    <property type="evidence" value="ECO:0007669"/>
    <property type="project" value="TreeGrafter"/>
</dbReference>
<protein>
    <recommendedName>
        <fullName evidence="5">Methylenetetrahydrofolate dehydrogenase</fullName>
    </recommendedName>
</protein>
<dbReference type="SUPFAM" id="SSF51735">
    <property type="entry name" value="NAD(P)-binding Rossmann-fold domains"/>
    <property type="match status" value="1"/>
</dbReference>
<dbReference type="InterPro" id="IPR020631">
    <property type="entry name" value="THF_DH/CycHdrlase_NAD-bd_dom"/>
</dbReference>
<dbReference type="Proteomes" id="UP000054988">
    <property type="component" value="Unassembled WGS sequence"/>
</dbReference>
<evidence type="ECO:0000313" key="3">
    <source>
        <dbReference type="EMBL" id="KTB38366.1"/>
    </source>
</evidence>